<proteinExistence type="predicted"/>
<keyword evidence="1" id="KW-0812">Transmembrane</keyword>
<keyword evidence="1" id="KW-1133">Transmembrane helix</keyword>
<evidence type="ECO:0000256" key="1">
    <source>
        <dbReference type="SAM" id="Phobius"/>
    </source>
</evidence>
<dbReference type="Pfam" id="PF05804">
    <property type="entry name" value="KAP"/>
    <property type="match status" value="1"/>
</dbReference>
<feature type="transmembrane region" description="Helical" evidence="1">
    <location>
        <begin position="16"/>
        <end position="39"/>
    </location>
</feature>
<dbReference type="Proteomes" id="UP001151699">
    <property type="component" value="Unassembled WGS sequence"/>
</dbReference>
<comment type="caution">
    <text evidence="2">The sequence shown here is derived from an EMBL/GenBank/DDBJ whole genome shotgun (WGS) entry which is preliminary data.</text>
</comment>
<accession>A0A9Q0MLB6</accession>
<evidence type="ECO:0000313" key="2">
    <source>
        <dbReference type="EMBL" id="KAJ6599380.1"/>
    </source>
</evidence>
<dbReference type="EMBL" id="WJQU01006267">
    <property type="protein sequence ID" value="KAJ6599380.1"/>
    <property type="molecule type" value="Genomic_DNA"/>
</dbReference>
<evidence type="ECO:0000313" key="3">
    <source>
        <dbReference type="Proteomes" id="UP001151699"/>
    </source>
</evidence>
<keyword evidence="3" id="KW-1185">Reference proteome</keyword>
<protein>
    <submittedName>
        <fullName evidence="2">Kinesin-associated protein 3</fullName>
    </submittedName>
</protein>
<sequence length="95" mass="10651">MSKRKFIQNQQNSGDAIVFNIAAILTLLLFVVHYIYYILSALTLSSMQSEDAKYIKKRSKGGSIEPHPTEKAIILNYTLEAKVFGEPGDPMLEDS</sequence>
<feature type="non-terminal residue" evidence="2">
    <location>
        <position position="1"/>
    </location>
</feature>
<name>A0A9Q0MLB6_9DIPT</name>
<organism evidence="2 3">
    <name type="scientific">Pseudolycoriella hygida</name>
    <dbReference type="NCBI Taxonomy" id="35572"/>
    <lineage>
        <taxon>Eukaryota</taxon>
        <taxon>Metazoa</taxon>
        <taxon>Ecdysozoa</taxon>
        <taxon>Arthropoda</taxon>
        <taxon>Hexapoda</taxon>
        <taxon>Insecta</taxon>
        <taxon>Pterygota</taxon>
        <taxon>Neoptera</taxon>
        <taxon>Endopterygota</taxon>
        <taxon>Diptera</taxon>
        <taxon>Nematocera</taxon>
        <taxon>Sciaroidea</taxon>
        <taxon>Sciaridae</taxon>
        <taxon>Pseudolycoriella</taxon>
    </lineage>
</organism>
<reference evidence="2" key="1">
    <citation type="submission" date="2022-07" db="EMBL/GenBank/DDBJ databases">
        <authorList>
            <person name="Trinca V."/>
            <person name="Uliana J.V.C."/>
            <person name="Torres T.T."/>
            <person name="Ward R.J."/>
            <person name="Monesi N."/>
        </authorList>
    </citation>
    <scope>NUCLEOTIDE SEQUENCE</scope>
    <source>
        <strain evidence="2">HSMRA1968</strain>
        <tissue evidence="2">Whole embryos</tissue>
    </source>
</reference>
<gene>
    <name evidence="2" type="primary">KAP115_0</name>
    <name evidence="2" type="ORF">Bhyg_18027</name>
</gene>
<keyword evidence="1" id="KW-0472">Membrane</keyword>
<dbReference type="OrthoDB" id="10265679at2759"/>
<dbReference type="AlphaFoldDB" id="A0A9Q0MLB6"/>